<dbReference type="EMBL" id="JAEQMG010000104">
    <property type="protein sequence ID" value="MBK6088970.1"/>
    <property type="molecule type" value="Genomic_DNA"/>
</dbReference>
<dbReference type="RefSeq" id="WP_201427777.1">
    <property type="nucleotide sequence ID" value="NZ_JAEQMG010000104.1"/>
</dbReference>
<accession>A0A934WS85</accession>
<dbReference type="PANTHER" id="PTHR42853">
    <property type="entry name" value="ACETYL-COENZYME A CARBOXYLASE CARBOXYL TRANSFERASE SUBUNIT ALPHA"/>
    <property type="match status" value="1"/>
</dbReference>
<comment type="subunit">
    <text evidence="10">Acetyl-CoA carboxylase is a heterohexamer composed of biotin carboxyl carrier protein (AccB), biotin carboxylase (AccC) and two subunits each of ACCase subunit alpha (AccA) and ACCase subunit beta (AccD).</text>
</comment>
<feature type="domain" description="CoA carboxyltransferase C-terminal" evidence="11">
    <location>
        <begin position="1"/>
        <end position="245"/>
    </location>
</feature>
<dbReference type="GO" id="GO:0006633">
    <property type="term" value="P:fatty acid biosynthetic process"/>
    <property type="evidence" value="ECO:0007669"/>
    <property type="project" value="UniProtKB-KW"/>
</dbReference>
<dbReference type="NCBIfam" id="NF041504">
    <property type="entry name" value="AccA_sub"/>
    <property type="match status" value="1"/>
</dbReference>
<evidence type="ECO:0000256" key="7">
    <source>
        <dbReference type="ARBA" id="ARBA00023098"/>
    </source>
</evidence>
<protein>
    <recommendedName>
        <fullName evidence="10">Acetyl-coenzyme A carboxylase carboxyl transferase subunit alpha</fullName>
        <shortName evidence="10">ACCase subunit alpha</shortName>
        <shortName evidence="10">Acetyl-CoA carboxylase carboxyltransferase subunit alpha</shortName>
        <ecNumber evidence="10">2.1.3.15</ecNumber>
    </recommendedName>
</protein>
<name>A0A934WS85_9FIRM</name>
<evidence type="ECO:0000313" key="13">
    <source>
        <dbReference type="Proteomes" id="UP000633365"/>
    </source>
</evidence>
<keyword evidence="4 10" id="KW-0547">Nucleotide-binding</keyword>
<keyword evidence="6 10" id="KW-0067">ATP-binding</keyword>
<keyword evidence="7 10" id="KW-0443">Lipid metabolism</keyword>
<evidence type="ECO:0000256" key="9">
    <source>
        <dbReference type="ARBA" id="ARBA00049152"/>
    </source>
</evidence>
<keyword evidence="10" id="KW-0963">Cytoplasm</keyword>
<comment type="similarity">
    <text evidence="10">Belongs to the AccA family.</text>
</comment>
<dbReference type="GO" id="GO:0005524">
    <property type="term" value="F:ATP binding"/>
    <property type="evidence" value="ECO:0007669"/>
    <property type="project" value="UniProtKB-KW"/>
</dbReference>
<dbReference type="Pfam" id="PF03255">
    <property type="entry name" value="ACCA"/>
    <property type="match status" value="1"/>
</dbReference>
<dbReference type="HAMAP" id="MF_00823">
    <property type="entry name" value="AcetylCoA_CT_alpha"/>
    <property type="match status" value="1"/>
</dbReference>
<proteinExistence type="inferred from homology"/>
<keyword evidence="5 10" id="KW-0276">Fatty acid metabolism</keyword>
<evidence type="ECO:0000256" key="4">
    <source>
        <dbReference type="ARBA" id="ARBA00022741"/>
    </source>
</evidence>
<evidence type="ECO:0000256" key="6">
    <source>
        <dbReference type="ARBA" id="ARBA00022840"/>
    </source>
</evidence>
<dbReference type="Gene3D" id="3.90.226.10">
    <property type="entry name" value="2-enoyl-CoA Hydratase, Chain A, domain 1"/>
    <property type="match status" value="1"/>
</dbReference>
<comment type="catalytic activity">
    <reaction evidence="9 10">
        <text>N(6)-carboxybiotinyl-L-lysyl-[protein] + acetyl-CoA = N(6)-biotinyl-L-lysyl-[protein] + malonyl-CoA</text>
        <dbReference type="Rhea" id="RHEA:54728"/>
        <dbReference type="Rhea" id="RHEA-COMP:10505"/>
        <dbReference type="Rhea" id="RHEA-COMP:10506"/>
        <dbReference type="ChEBI" id="CHEBI:57288"/>
        <dbReference type="ChEBI" id="CHEBI:57384"/>
        <dbReference type="ChEBI" id="CHEBI:83144"/>
        <dbReference type="ChEBI" id="CHEBI:83145"/>
        <dbReference type="EC" id="2.1.3.15"/>
    </reaction>
</comment>
<dbReference type="InterPro" id="IPR011763">
    <property type="entry name" value="COA_CT_C"/>
</dbReference>
<keyword evidence="3 10" id="KW-0808">Transferase</keyword>
<keyword evidence="13" id="KW-1185">Reference proteome</keyword>
<dbReference type="InterPro" id="IPR029045">
    <property type="entry name" value="ClpP/crotonase-like_dom_sf"/>
</dbReference>
<comment type="pathway">
    <text evidence="1 10">Lipid metabolism; malonyl-CoA biosynthesis; malonyl-CoA from acetyl-CoA: step 1/1.</text>
</comment>
<evidence type="ECO:0000256" key="5">
    <source>
        <dbReference type="ARBA" id="ARBA00022832"/>
    </source>
</evidence>
<comment type="caution">
    <text evidence="12">The sequence shown here is derived from an EMBL/GenBank/DDBJ whole genome shotgun (WGS) entry which is preliminary data.</text>
</comment>
<evidence type="ECO:0000256" key="3">
    <source>
        <dbReference type="ARBA" id="ARBA00022679"/>
    </source>
</evidence>
<dbReference type="PRINTS" id="PR01069">
    <property type="entry name" value="ACCCTRFRASEA"/>
</dbReference>
<evidence type="ECO:0000259" key="11">
    <source>
        <dbReference type="PROSITE" id="PS50989"/>
    </source>
</evidence>
<dbReference type="PROSITE" id="PS50989">
    <property type="entry name" value="COA_CT_CTER"/>
    <property type="match status" value="1"/>
</dbReference>
<dbReference type="Proteomes" id="UP000633365">
    <property type="component" value="Unassembled WGS sequence"/>
</dbReference>
<organism evidence="12 13">
    <name type="scientific">Ruminococcus difficilis</name>
    <dbReference type="NCBI Taxonomy" id="2763069"/>
    <lineage>
        <taxon>Bacteria</taxon>
        <taxon>Bacillati</taxon>
        <taxon>Bacillota</taxon>
        <taxon>Clostridia</taxon>
        <taxon>Eubacteriales</taxon>
        <taxon>Oscillospiraceae</taxon>
        <taxon>Ruminococcus</taxon>
    </lineage>
</organism>
<evidence type="ECO:0000256" key="10">
    <source>
        <dbReference type="HAMAP-Rule" id="MF_00823"/>
    </source>
</evidence>
<dbReference type="GO" id="GO:0009317">
    <property type="term" value="C:acetyl-CoA carboxylase complex"/>
    <property type="evidence" value="ECO:0007669"/>
    <property type="project" value="InterPro"/>
</dbReference>
<keyword evidence="8 10" id="KW-0275">Fatty acid biosynthesis</keyword>
<dbReference type="NCBIfam" id="TIGR00513">
    <property type="entry name" value="accA"/>
    <property type="match status" value="1"/>
</dbReference>
<dbReference type="AlphaFoldDB" id="A0A934WS85"/>
<sequence>MSATNSVNPNPAYDKVLAARDASKLTAVDYIKNMFGDSFIELHGDRRFADDKAIVAGLGMLYDTPVTVIGIEKGRNTKERMERNFGQAHPEGYRKALRLMKQAEKFHRPVLCLVDTSGAYPGIGAEERGQGQAIAENLMEMMALKTPVLTILIGEGGSGGALALAVADEVWMLENSVYSVISPEGCASILWKDSAKAPQAAEALKMTAQDLFGFGVIERIIRQPKAEDAAMFESLKLLVLRTFEKNLALSDEELTAHRYARFRKIGAADA</sequence>
<dbReference type="InterPro" id="IPR001095">
    <property type="entry name" value="Acetyl_CoA_COase_a_su"/>
</dbReference>
<keyword evidence="12" id="KW-0436">Ligase</keyword>
<reference evidence="12" key="1">
    <citation type="submission" date="2021-01" db="EMBL/GenBank/DDBJ databases">
        <title>Genome public.</title>
        <authorList>
            <person name="Liu C."/>
            <person name="Sun Q."/>
        </authorList>
    </citation>
    <scope>NUCLEOTIDE SEQUENCE</scope>
    <source>
        <strain evidence="12">M6</strain>
    </source>
</reference>
<evidence type="ECO:0000256" key="8">
    <source>
        <dbReference type="ARBA" id="ARBA00023160"/>
    </source>
</evidence>
<evidence type="ECO:0000313" key="12">
    <source>
        <dbReference type="EMBL" id="MBK6088970.1"/>
    </source>
</evidence>
<dbReference type="EC" id="2.1.3.15" evidence="10"/>
<comment type="function">
    <text evidence="10">Component of the acetyl coenzyme A carboxylase (ACC) complex. First, biotin carboxylase catalyzes the carboxylation of biotin on its carrier protein (BCCP) and then the CO(2) group is transferred by the carboxyltransferase to acetyl-CoA to form malonyl-CoA.</text>
</comment>
<comment type="subcellular location">
    <subcellularLocation>
        <location evidence="10">Cytoplasm</location>
    </subcellularLocation>
</comment>
<gene>
    <name evidence="10" type="primary">accA</name>
    <name evidence="12" type="ORF">JKK62_10005</name>
</gene>
<dbReference type="GO" id="GO:0003989">
    <property type="term" value="F:acetyl-CoA carboxylase activity"/>
    <property type="evidence" value="ECO:0007669"/>
    <property type="project" value="InterPro"/>
</dbReference>
<dbReference type="PANTHER" id="PTHR42853:SF3">
    <property type="entry name" value="ACETYL-COENZYME A CARBOXYLASE CARBOXYL TRANSFERASE SUBUNIT ALPHA, CHLOROPLASTIC"/>
    <property type="match status" value="1"/>
</dbReference>
<dbReference type="NCBIfam" id="NF004344">
    <property type="entry name" value="PRK05724.1"/>
    <property type="match status" value="1"/>
</dbReference>
<keyword evidence="2 10" id="KW-0444">Lipid biosynthesis</keyword>
<dbReference type="GO" id="GO:2001295">
    <property type="term" value="P:malonyl-CoA biosynthetic process"/>
    <property type="evidence" value="ECO:0007669"/>
    <property type="project" value="UniProtKB-UniRule"/>
</dbReference>
<dbReference type="SUPFAM" id="SSF52096">
    <property type="entry name" value="ClpP/crotonase"/>
    <property type="match status" value="1"/>
</dbReference>
<evidence type="ECO:0000256" key="2">
    <source>
        <dbReference type="ARBA" id="ARBA00022516"/>
    </source>
</evidence>
<dbReference type="GO" id="GO:0016743">
    <property type="term" value="F:carboxyl- or carbamoyltransferase activity"/>
    <property type="evidence" value="ECO:0007669"/>
    <property type="project" value="UniProtKB-UniRule"/>
</dbReference>
<evidence type="ECO:0000256" key="1">
    <source>
        <dbReference type="ARBA" id="ARBA00004956"/>
    </source>
</evidence>